<keyword evidence="2" id="KW-1133">Transmembrane helix</keyword>
<keyword evidence="2" id="KW-0472">Membrane</keyword>
<feature type="region of interest" description="Disordered" evidence="1">
    <location>
        <begin position="175"/>
        <end position="199"/>
    </location>
</feature>
<proteinExistence type="predicted"/>
<feature type="transmembrane region" description="Helical" evidence="2">
    <location>
        <begin position="144"/>
        <end position="165"/>
    </location>
</feature>
<keyword evidence="4" id="KW-1185">Reference proteome</keyword>
<feature type="transmembrane region" description="Helical" evidence="2">
    <location>
        <begin position="103"/>
        <end position="121"/>
    </location>
</feature>
<evidence type="ECO:0000256" key="1">
    <source>
        <dbReference type="SAM" id="MobiDB-lite"/>
    </source>
</evidence>
<keyword evidence="2" id="KW-0812">Transmembrane</keyword>
<dbReference type="EMBL" id="JARXHW010000169">
    <property type="protein sequence ID" value="MDQ8209790.1"/>
    <property type="molecule type" value="Genomic_DNA"/>
</dbReference>
<organism evidence="3 4">
    <name type="scientific">Thalassobacterium maritimum</name>
    <dbReference type="NCBI Taxonomy" id="3041265"/>
    <lineage>
        <taxon>Bacteria</taxon>
        <taxon>Pseudomonadati</taxon>
        <taxon>Verrucomicrobiota</taxon>
        <taxon>Opitutia</taxon>
        <taxon>Puniceicoccales</taxon>
        <taxon>Coraliomargaritaceae</taxon>
        <taxon>Thalassobacterium</taxon>
    </lineage>
</organism>
<feature type="compositionally biased region" description="Acidic residues" evidence="1">
    <location>
        <begin position="175"/>
        <end position="186"/>
    </location>
</feature>
<name>A0ABU1B052_9BACT</name>
<protein>
    <submittedName>
        <fullName evidence="3">Uncharacterized protein</fullName>
    </submittedName>
</protein>
<comment type="caution">
    <text evidence="3">The sequence shown here is derived from an EMBL/GenBank/DDBJ whole genome shotgun (WGS) entry which is preliminary data.</text>
</comment>
<dbReference type="RefSeq" id="WP_308952708.1">
    <property type="nucleotide sequence ID" value="NZ_JARXHW010000169.1"/>
</dbReference>
<accession>A0ABU1B052</accession>
<reference evidence="3 4" key="1">
    <citation type="submission" date="2023-04" db="EMBL/GenBank/DDBJ databases">
        <title>A novel bacteria isolated from coastal sediment.</title>
        <authorList>
            <person name="Liu X.-J."/>
            <person name="Du Z.-J."/>
        </authorList>
    </citation>
    <scope>NUCLEOTIDE SEQUENCE [LARGE SCALE GENOMIC DNA]</scope>
    <source>
        <strain evidence="3 4">SDUM461003</strain>
    </source>
</reference>
<evidence type="ECO:0000313" key="4">
    <source>
        <dbReference type="Proteomes" id="UP001225316"/>
    </source>
</evidence>
<evidence type="ECO:0000313" key="3">
    <source>
        <dbReference type="EMBL" id="MDQ8209790.1"/>
    </source>
</evidence>
<gene>
    <name evidence="3" type="ORF">QEH52_19885</name>
</gene>
<evidence type="ECO:0000256" key="2">
    <source>
        <dbReference type="SAM" id="Phobius"/>
    </source>
</evidence>
<dbReference type="Proteomes" id="UP001225316">
    <property type="component" value="Unassembled WGS sequence"/>
</dbReference>
<sequence length="199" mass="22815">MRIETGENGEVLKMRVLRVSREVNGFRIKEAEEKDTQRLLHFDFLDTGDGFAIEIIHSGSRKDLSIEGTVMGMPDGLKDCGRFNLFYDRTNRKLPFPFRYKRLPFIIMLLFGLGMAAFGFLKPQLIDIFPSLAEAKEPEDPRKIQWVLVIGGLLYAAMPALLFWLRRKRFPSDLDVSEDEKEEGEQDGVVNDEAAPCRD</sequence>